<reference evidence="1" key="2">
    <citation type="submission" date="2018-08" db="UniProtKB">
        <authorList>
            <consortium name="EnsemblPlants"/>
        </authorList>
    </citation>
    <scope>IDENTIFICATION</scope>
    <source>
        <strain evidence="1">Yugu1</strain>
    </source>
</reference>
<dbReference type="AlphaFoldDB" id="K4AI54"/>
<dbReference type="EMBL" id="AGNK02005469">
    <property type="status" value="NOT_ANNOTATED_CDS"/>
    <property type="molecule type" value="Genomic_DNA"/>
</dbReference>
<dbReference type="EnsemblPlants" id="KQK88001">
    <property type="protein sequence ID" value="KQK88001"/>
    <property type="gene ID" value="SETIT_038562mg"/>
</dbReference>
<organism evidence="1 2">
    <name type="scientific">Setaria italica</name>
    <name type="common">Foxtail millet</name>
    <name type="synonym">Panicum italicum</name>
    <dbReference type="NCBI Taxonomy" id="4555"/>
    <lineage>
        <taxon>Eukaryota</taxon>
        <taxon>Viridiplantae</taxon>
        <taxon>Streptophyta</taxon>
        <taxon>Embryophyta</taxon>
        <taxon>Tracheophyta</taxon>
        <taxon>Spermatophyta</taxon>
        <taxon>Magnoliopsida</taxon>
        <taxon>Liliopsida</taxon>
        <taxon>Poales</taxon>
        <taxon>Poaceae</taxon>
        <taxon>PACMAD clade</taxon>
        <taxon>Panicoideae</taxon>
        <taxon>Panicodae</taxon>
        <taxon>Paniceae</taxon>
        <taxon>Cenchrinae</taxon>
        <taxon>Setaria</taxon>
    </lineage>
</organism>
<dbReference type="Proteomes" id="UP000004995">
    <property type="component" value="Unassembled WGS sequence"/>
</dbReference>
<reference evidence="2" key="1">
    <citation type="journal article" date="2012" name="Nat. Biotechnol.">
        <title>Reference genome sequence of the model plant Setaria.</title>
        <authorList>
            <person name="Bennetzen J.L."/>
            <person name="Schmutz J."/>
            <person name="Wang H."/>
            <person name="Percifield R."/>
            <person name="Hawkins J."/>
            <person name="Pontaroli A.C."/>
            <person name="Estep M."/>
            <person name="Feng L."/>
            <person name="Vaughn J.N."/>
            <person name="Grimwood J."/>
            <person name="Jenkins J."/>
            <person name="Barry K."/>
            <person name="Lindquist E."/>
            <person name="Hellsten U."/>
            <person name="Deshpande S."/>
            <person name="Wang X."/>
            <person name="Wu X."/>
            <person name="Mitros T."/>
            <person name="Triplett J."/>
            <person name="Yang X."/>
            <person name="Ye C.Y."/>
            <person name="Mauro-Herrera M."/>
            <person name="Wang L."/>
            <person name="Li P."/>
            <person name="Sharma M."/>
            <person name="Sharma R."/>
            <person name="Ronald P.C."/>
            <person name="Panaud O."/>
            <person name="Kellogg E.A."/>
            <person name="Brutnell T.P."/>
            <person name="Doust A.N."/>
            <person name="Tuskan G.A."/>
            <person name="Rokhsar D."/>
            <person name="Devos K.M."/>
        </authorList>
    </citation>
    <scope>NUCLEOTIDE SEQUENCE [LARGE SCALE GENOMIC DNA]</scope>
    <source>
        <strain evidence="2">cv. Yugu1</strain>
    </source>
</reference>
<dbReference type="Gramene" id="KQK88001">
    <property type="protein sequence ID" value="KQK88001"/>
    <property type="gene ID" value="SETIT_038562mg"/>
</dbReference>
<evidence type="ECO:0000313" key="2">
    <source>
        <dbReference type="Proteomes" id="UP000004995"/>
    </source>
</evidence>
<evidence type="ECO:0008006" key="3">
    <source>
        <dbReference type="Google" id="ProtNLM"/>
    </source>
</evidence>
<sequence length="70" mass="8327">MLARNWECGAICKLCDQEAEIAVHPCLQCSYAKEVWMLNIWKERNRRIFEGKSLRPVQVFDMIQDDVKLR</sequence>
<protein>
    <recommendedName>
        <fullName evidence="3">Reverse transcriptase zinc-binding domain-containing protein</fullName>
    </recommendedName>
</protein>
<evidence type="ECO:0000313" key="1">
    <source>
        <dbReference type="EnsemblPlants" id="KQK88001"/>
    </source>
</evidence>
<dbReference type="HOGENOM" id="CLU_2762655_0_0_1"/>
<name>K4AI54_SETIT</name>
<keyword evidence="2" id="KW-1185">Reference proteome</keyword>
<accession>K4AI54</accession>
<dbReference type="InParanoid" id="K4AI54"/>
<proteinExistence type="predicted"/>